<gene>
    <name evidence="2" type="ORF">PR002_g3433</name>
</gene>
<reference evidence="2 3" key="1">
    <citation type="submission" date="2018-09" db="EMBL/GenBank/DDBJ databases">
        <title>Genomic investigation of the strawberry pathogen Phytophthora fragariae indicates pathogenicity is determined by transcriptional variation in three key races.</title>
        <authorList>
            <person name="Adams T.M."/>
            <person name="Armitage A.D."/>
            <person name="Sobczyk M.K."/>
            <person name="Bates H.J."/>
            <person name="Dunwell J.M."/>
            <person name="Nellist C.F."/>
            <person name="Harrison R.J."/>
        </authorList>
    </citation>
    <scope>NUCLEOTIDE SEQUENCE [LARGE SCALE GENOMIC DNA]</scope>
    <source>
        <strain evidence="2 3">SCRP324</strain>
    </source>
</reference>
<dbReference type="AlphaFoldDB" id="A0A6A3NPZ4"/>
<dbReference type="Proteomes" id="UP000435112">
    <property type="component" value="Unassembled WGS sequence"/>
</dbReference>
<feature type="compositionally biased region" description="Acidic residues" evidence="1">
    <location>
        <begin position="469"/>
        <end position="484"/>
    </location>
</feature>
<proteinExistence type="predicted"/>
<evidence type="ECO:0000256" key="1">
    <source>
        <dbReference type="SAM" id="MobiDB-lite"/>
    </source>
</evidence>
<feature type="compositionally biased region" description="Polar residues" evidence="1">
    <location>
        <begin position="229"/>
        <end position="243"/>
    </location>
</feature>
<feature type="compositionally biased region" description="Acidic residues" evidence="1">
    <location>
        <begin position="186"/>
        <end position="201"/>
    </location>
</feature>
<accession>A0A6A3NPZ4</accession>
<feature type="region of interest" description="Disordered" evidence="1">
    <location>
        <begin position="461"/>
        <end position="484"/>
    </location>
</feature>
<dbReference type="OrthoDB" id="129860at2759"/>
<name>A0A6A3NPZ4_9STRA</name>
<organism evidence="2 3">
    <name type="scientific">Phytophthora rubi</name>
    <dbReference type="NCBI Taxonomy" id="129364"/>
    <lineage>
        <taxon>Eukaryota</taxon>
        <taxon>Sar</taxon>
        <taxon>Stramenopiles</taxon>
        <taxon>Oomycota</taxon>
        <taxon>Peronosporomycetes</taxon>
        <taxon>Peronosporales</taxon>
        <taxon>Peronosporaceae</taxon>
        <taxon>Phytophthora</taxon>
    </lineage>
</organism>
<protein>
    <submittedName>
        <fullName evidence="2">Uncharacterized protein</fullName>
    </submittedName>
</protein>
<feature type="region of interest" description="Disordered" evidence="1">
    <location>
        <begin position="138"/>
        <end position="258"/>
    </location>
</feature>
<feature type="compositionally biased region" description="Acidic residues" evidence="1">
    <location>
        <begin position="162"/>
        <end position="171"/>
    </location>
</feature>
<evidence type="ECO:0000313" key="3">
    <source>
        <dbReference type="Proteomes" id="UP000435112"/>
    </source>
</evidence>
<comment type="caution">
    <text evidence="2">The sequence shown here is derived from an EMBL/GenBank/DDBJ whole genome shotgun (WGS) entry which is preliminary data.</text>
</comment>
<sequence>MTRVSEEVAALRNNIVTAGSIGNEGGLEDPLCANDDAPSECAPTSTLEIGVGKDKDTVHLPETIISSPARAVEYADKAVQVDLGDLNVQVEVVDEPPRGLSVNYTFGDTSRNGEGETFADGERSTVHVDVGCEAMQTASNSITDEGECQIEEERSSQKGGVEVEEDSDDEECQFKEEASSQNGGVEVDEESGDEDSGDEEMRDVWKNDVVDATVDSPDSLYDKRADGVSSANASSGYPEQQTPDCIENSKNDHESTLPTMQNEKLELVYEMLREMRDSYFGKLLTKPSVAPGAVICGASDMQPVYDKSSFVSHEGNVGDKRCSCPSPTASTVPISPKARELIFDESIARDMPSSIGLEQQAFVHSSKRISPPQLPTIGLHNSSIPSALRSSLRSTDGVNQFQVSAGIRRLSSSNIPESKARYSRQAVEKDGHSSVHSLFAHDSETERIARIMQGSMNYWMKDDSSSSCDDGEIDEEETDDDCYF</sequence>
<dbReference type="EMBL" id="QXFU01000126">
    <property type="protein sequence ID" value="KAE9043286.1"/>
    <property type="molecule type" value="Genomic_DNA"/>
</dbReference>
<evidence type="ECO:0000313" key="2">
    <source>
        <dbReference type="EMBL" id="KAE9043286.1"/>
    </source>
</evidence>